<dbReference type="EMBL" id="ML976988">
    <property type="protein sequence ID" value="KAF1957779.1"/>
    <property type="molecule type" value="Genomic_DNA"/>
</dbReference>
<evidence type="ECO:0000256" key="1">
    <source>
        <dbReference type="ARBA" id="ARBA00022574"/>
    </source>
</evidence>
<accession>A0A6A5U1F6</accession>
<comment type="pathway">
    <text evidence="3">Protein modification.</text>
</comment>
<organism evidence="5 6">
    <name type="scientific">Byssothecium circinans</name>
    <dbReference type="NCBI Taxonomy" id="147558"/>
    <lineage>
        <taxon>Eukaryota</taxon>
        <taxon>Fungi</taxon>
        <taxon>Dikarya</taxon>
        <taxon>Ascomycota</taxon>
        <taxon>Pezizomycotina</taxon>
        <taxon>Dothideomycetes</taxon>
        <taxon>Pleosporomycetidae</taxon>
        <taxon>Pleosporales</taxon>
        <taxon>Massarineae</taxon>
        <taxon>Massarinaceae</taxon>
        <taxon>Byssothecium</taxon>
    </lineage>
</organism>
<reference evidence="5" key="1">
    <citation type="journal article" date="2020" name="Stud. Mycol.">
        <title>101 Dothideomycetes genomes: a test case for predicting lifestyles and emergence of pathogens.</title>
        <authorList>
            <person name="Haridas S."/>
            <person name="Albert R."/>
            <person name="Binder M."/>
            <person name="Bloem J."/>
            <person name="Labutti K."/>
            <person name="Salamov A."/>
            <person name="Andreopoulos B."/>
            <person name="Baker S."/>
            <person name="Barry K."/>
            <person name="Bills G."/>
            <person name="Bluhm B."/>
            <person name="Cannon C."/>
            <person name="Castanera R."/>
            <person name="Culley D."/>
            <person name="Daum C."/>
            <person name="Ezra D."/>
            <person name="Gonzalez J."/>
            <person name="Henrissat B."/>
            <person name="Kuo A."/>
            <person name="Liang C."/>
            <person name="Lipzen A."/>
            <person name="Lutzoni F."/>
            <person name="Magnuson J."/>
            <person name="Mondo S."/>
            <person name="Nolan M."/>
            <person name="Ohm R."/>
            <person name="Pangilinan J."/>
            <person name="Park H.-J."/>
            <person name="Ramirez L."/>
            <person name="Alfaro M."/>
            <person name="Sun H."/>
            <person name="Tritt A."/>
            <person name="Yoshinaga Y."/>
            <person name="Zwiers L.-H."/>
            <person name="Turgeon B."/>
            <person name="Goodwin S."/>
            <person name="Spatafora J."/>
            <person name="Crous P."/>
            <person name="Grigoriev I."/>
        </authorList>
    </citation>
    <scope>NUCLEOTIDE SEQUENCE</scope>
    <source>
        <strain evidence="5">CBS 675.92</strain>
    </source>
</reference>
<dbReference type="GO" id="GO:0005737">
    <property type="term" value="C:cytoplasm"/>
    <property type="evidence" value="ECO:0007669"/>
    <property type="project" value="TreeGrafter"/>
</dbReference>
<name>A0A6A5U1F6_9PLEO</name>
<protein>
    <recommendedName>
        <fullName evidence="7">WD40 repeat-like protein</fullName>
    </recommendedName>
</protein>
<dbReference type="OrthoDB" id="1930760at2759"/>
<keyword evidence="2" id="KW-0677">Repeat</keyword>
<dbReference type="Proteomes" id="UP000800035">
    <property type="component" value="Unassembled WGS sequence"/>
</dbReference>
<evidence type="ECO:0000256" key="2">
    <source>
        <dbReference type="ARBA" id="ARBA00022737"/>
    </source>
</evidence>
<sequence length="425" mass="47023">MRFQGLLADPSEVQKTQTMASISSLRSLTLDLPPSCVEFWPLNPQYAVVGTYNLEKPTTNGDGEFNEPETEKVGKQKPQERNGSIVLVKVVDDEVKIVQNLSTPFAILDIHFVPGEHPQSLFGVASSTGSIGLFQLVEARGNRLNNDTDNFTIPIMTHIQTIEVADPTVLVTAFQWHPERGGSNGRNLIACLSLSNGSITIGEIQPELTTSKVTFEHVGSHDLEAWTVSLAHNGTGIYSGGDDSCMMFSDFTEHIDTLWPKASNLDRTPKVPWKDQKTHNAGVTAILPLHATSSETLIVTGSYDDSIRLFSAPAIGRRKVLTEMNLGGGVWRLKHLNSQNNPSFPSQGDHPNVLILASCMHAGPRIVRLKHGTDGKDWSFEVLAKFEEHKSMNYGSDCQPYLNDEGQRTFITTSFYDRLLCLWRY</sequence>
<dbReference type="GO" id="GO:0017183">
    <property type="term" value="P:protein histidyl modification to diphthamide"/>
    <property type="evidence" value="ECO:0007669"/>
    <property type="project" value="TreeGrafter"/>
</dbReference>
<dbReference type="Gene3D" id="2.130.10.10">
    <property type="entry name" value="YVTN repeat-like/Quinoprotein amine dehydrogenase"/>
    <property type="match status" value="1"/>
</dbReference>
<dbReference type="InterPro" id="IPR015943">
    <property type="entry name" value="WD40/YVTN_repeat-like_dom_sf"/>
</dbReference>
<evidence type="ECO:0008006" key="7">
    <source>
        <dbReference type="Google" id="ProtNLM"/>
    </source>
</evidence>
<evidence type="ECO:0000313" key="5">
    <source>
        <dbReference type="EMBL" id="KAF1957779.1"/>
    </source>
</evidence>
<dbReference type="PANTHER" id="PTHR46042:SF1">
    <property type="entry name" value="DIPHTHINE METHYLTRANSFERASE"/>
    <property type="match status" value="1"/>
</dbReference>
<proteinExistence type="predicted"/>
<gene>
    <name evidence="5" type="ORF">CC80DRAFT_33691</name>
</gene>
<dbReference type="AlphaFoldDB" id="A0A6A5U1F6"/>
<dbReference type="PANTHER" id="PTHR46042">
    <property type="entry name" value="DIPHTHINE METHYLTRANSFERASE"/>
    <property type="match status" value="1"/>
</dbReference>
<evidence type="ECO:0000256" key="4">
    <source>
        <dbReference type="SAM" id="MobiDB-lite"/>
    </source>
</evidence>
<dbReference type="SUPFAM" id="SSF50978">
    <property type="entry name" value="WD40 repeat-like"/>
    <property type="match status" value="1"/>
</dbReference>
<feature type="compositionally biased region" description="Basic and acidic residues" evidence="4">
    <location>
        <begin position="69"/>
        <end position="78"/>
    </location>
</feature>
<dbReference type="GO" id="GO:0061685">
    <property type="term" value="F:diphthine methylesterase activity"/>
    <property type="evidence" value="ECO:0007669"/>
    <property type="project" value="TreeGrafter"/>
</dbReference>
<dbReference type="InterPro" id="IPR036322">
    <property type="entry name" value="WD40_repeat_dom_sf"/>
</dbReference>
<evidence type="ECO:0000313" key="6">
    <source>
        <dbReference type="Proteomes" id="UP000800035"/>
    </source>
</evidence>
<keyword evidence="1" id="KW-0853">WD repeat</keyword>
<evidence type="ECO:0000256" key="3">
    <source>
        <dbReference type="ARBA" id="ARBA00043952"/>
    </source>
</evidence>
<feature type="region of interest" description="Disordered" evidence="4">
    <location>
        <begin position="57"/>
        <end position="78"/>
    </location>
</feature>
<dbReference type="InterPro" id="IPR052415">
    <property type="entry name" value="Diphthine_MTase"/>
</dbReference>
<keyword evidence="6" id="KW-1185">Reference proteome</keyword>